<feature type="domain" description="Protein kinase" evidence="3">
    <location>
        <begin position="122"/>
        <end position="488"/>
    </location>
</feature>
<dbReference type="PROSITE" id="PS50011">
    <property type="entry name" value="PROTEIN_KINASE_DOM"/>
    <property type="match status" value="1"/>
</dbReference>
<name>A0ABS4IFW4_9BACI</name>
<dbReference type="EMBL" id="JAGGKX010000008">
    <property type="protein sequence ID" value="MBP1969813.1"/>
    <property type="molecule type" value="Genomic_DNA"/>
</dbReference>
<keyword evidence="4" id="KW-0830">Ubiquinone</keyword>
<dbReference type="Gene3D" id="1.10.510.10">
    <property type="entry name" value="Transferase(Phosphotransferase) domain 1"/>
    <property type="match status" value="1"/>
</dbReference>
<dbReference type="CDD" id="cd05121">
    <property type="entry name" value="ABC1_ADCK3-like"/>
    <property type="match status" value="1"/>
</dbReference>
<evidence type="ECO:0000259" key="3">
    <source>
        <dbReference type="PROSITE" id="PS50011"/>
    </source>
</evidence>
<feature type="transmembrane region" description="Helical" evidence="2">
    <location>
        <begin position="517"/>
        <end position="537"/>
    </location>
</feature>
<keyword evidence="4" id="KW-0418">Kinase</keyword>
<evidence type="ECO:0000256" key="1">
    <source>
        <dbReference type="ARBA" id="ARBA00009670"/>
    </source>
</evidence>
<comment type="similarity">
    <text evidence="1">Belongs to the protein kinase superfamily. ADCK protein kinase family.</text>
</comment>
<feature type="transmembrane region" description="Helical" evidence="2">
    <location>
        <begin position="9"/>
        <end position="30"/>
    </location>
</feature>
<evidence type="ECO:0000256" key="2">
    <source>
        <dbReference type="SAM" id="Phobius"/>
    </source>
</evidence>
<gene>
    <name evidence="4" type="ORF">J2Z83_001921</name>
</gene>
<keyword evidence="2" id="KW-0472">Membrane</keyword>
<keyword evidence="4" id="KW-0808">Transferase</keyword>
<dbReference type="InterPro" id="IPR004147">
    <property type="entry name" value="ABC1_dom"/>
</dbReference>
<accession>A0ABS4IFW4</accession>
<comment type="caution">
    <text evidence="4">The sequence shown here is derived from an EMBL/GenBank/DDBJ whole genome shotgun (WGS) entry which is preliminary data.</text>
</comment>
<dbReference type="Pfam" id="PF03109">
    <property type="entry name" value="ABC1"/>
    <property type="match status" value="1"/>
</dbReference>
<dbReference type="InterPro" id="IPR000719">
    <property type="entry name" value="Prot_kinase_dom"/>
</dbReference>
<organism evidence="4 5">
    <name type="scientific">Virgibacillus natechei</name>
    <dbReference type="NCBI Taxonomy" id="1216297"/>
    <lineage>
        <taxon>Bacteria</taxon>
        <taxon>Bacillati</taxon>
        <taxon>Bacillota</taxon>
        <taxon>Bacilli</taxon>
        <taxon>Bacillales</taxon>
        <taxon>Bacillaceae</taxon>
        <taxon>Virgibacillus</taxon>
    </lineage>
</organism>
<feature type="transmembrane region" description="Helical" evidence="2">
    <location>
        <begin position="398"/>
        <end position="416"/>
    </location>
</feature>
<keyword evidence="2" id="KW-0812">Transmembrane</keyword>
<protein>
    <submittedName>
        <fullName evidence="4">Unusual protein kinase regulating ubiquinone biosynthesis (AarF/ABC1/UbiB family)</fullName>
    </submittedName>
</protein>
<feature type="transmembrane region" description="Helical" evidence="2">
    <location>
        <begin position="487"/>
        <end position="511"/>
    </location>
</feature>
<keyword evidence="5" id="KW-1185">Reference proteome</keyword>
<dbReference type="SUPFAM" id="SSF56112">
    <property type="entry name" value="Protein kinase-like (PK-like)"/>
    <property type="match status" value="1"/>
</dbReference>
<reference evidence="4 5" key="1">
    <citation type="submission" date="2021-03" db="EMBL/GenBank/DDBJ databases">
        <title>Genomic Encyclopedia of Type Strains, Phase IV (KMG-IV): sequencing the most valuable type-strain genomes for metagenomic binning, comparative biology and taxonomic classification.</title>
        <authorList>
            <person name="Goeker M."/>
        </authorList>
    </citation>
    <scope>NUCLEOTIDE SEQUENCE [LARGE SCALE GENOMIC DNA]</scope>
    <source>
        <strain evidence="4 5">DSM 25609</strain>
    </source>
</reference>
<dbReference type="GO" id="GO:0016301">
    <property type="term" value="F:kinase activity"/>
    <property type="evidence" value="ECO:0007669"/>
    <property type="project" value="UniProtKB-KW"/>
</dbReference>
<keyword evidence="2" id="KW-1133">Transmembrane helix</keyword>
<dbReference type="PANTHER" id="PTHR10566:SF113">
    <property type="entry name" value="PROTEIN ACTIVITY OF BC1 COMPLEX KINASE 7, CHLOROPLASTIC"/>
    <property type="match status" value="1"/>
</dbReference>
<dbReference type="InterPro" id="IPR050154">
    <property type="entry name" value="UbiB_kinase"/>
</dbReference>
<sequence length="551" mass="64088">MKDSLKYNFIYRYIVIVWMVITFISKIYFFNFRHGVWDKKTKEKWNNLLMEMAKEYRIKAIRLGGVLVKVGQFLSTRTDIMPDVFIKELSGLVDQVPPMSFDYAKSLLEKEWGTKIDEQLLDISESSIASASIGEVYYARLKDKSAVAVKIQRYRVEDIFRKDFVALRMVFWILSVFTSLGKHANLKELYHELIRVMDRELDFEQELEYGNYFKERYQAYDSVAIPTFYERLCTSKVLVMDWMDGGKITDYDYMNKYNINTEDVTKTLFDFYIDQFLNPGTFHADPHSGNILVQTDGTISIIDFGMVGELRKADTENFKLLVQGFIIDDYDIVMDTLEEMNFLLPNADKEKLKKTLTDAIEMYESGSLKDMDAATISKVTNEISAFIKEQPIQLPANYAYFGRAISIVIGILFKLYPDMDIEEWMKPKIKQWFGKKNLFESIYKQKVKDMTSPLLSVPNAVVSYLESGDRDREWDKKKHQLQLKHHFYLLLEVISFIIIVVGAGLTVLGYFLNVTNIIVIALVLIVVFTTIMSISLFKHYRMIRSANKGGV</sequence>
<dbReference type="Proteomes" id="UP001519345">
    <property type="component" value="Unassembled WGS sequence"/>
</dbReference>
<evidence type="ECO:0000313" key="4">
    <source>
        <dbReference type="EMBL" id="MBP1969813.1"/>
    </source>
</evidence>
<dbReference type="InterPro" id="IPR011009">
    <property type="entry name" value="Kinase-like_dom_sf"/>
</dbReference>
<evidence type="ECO:0000313" key="5">
    <source>
        <dbReference type="Proteomes" id="UP001519345"/>
    </source>
</evidence>
<dbReference type="RefSeq" id="WP_245301544.1">
    <property type="nucleotide sequence ID" value="NZ_CP110224.1"/>
</dbReference>
<proteinExistence type="inferred from homology"/>
<dbReference type="PANTHER" id="PTHR10566">
    <property type="entry name" value="CHAPERONE-ACTIVITY OF BC1 COMPLEX CABC1 -RELATED"/>
    <property type="match status" value="1"/>
</dbReference>